<proteinExistence type="predicted"/>
<dbReference type="AlphaFoldDB" id="A0AAD7THC7"/>
<dbReference type="EMBL" id="JAPEVG010000579">
    <property type="protein sequence ID" value="KAJ8457276.1"/>
    <property type="molecule type" value="Genomic_DNA"/>
</dbReference>
<evidence type="ECO:0000256" key="1">
    <source>
        <dbReference type="SAM" id="Phobius"/>
    </source>
</evidence>
<gene>
    <name evidence="2" type="ORF">ONZ51_g11629</name>
</gene>
<keyword evidence="1" id="KW-0812">Transmembrane</keyword>
<keyword evidence="3" id="KW-1185">Reference proteome</keyword>
<keyword evidence="1" id="KW-0472">Membrane</keyword>
<evidence type="ECO:0000313" key="2">
    <source>
        <dbReference type="EMBL" id="KAJ8457276.1"/>
    </source>
</evidence>
<sequence>MNASTTTGSRRLQTFTTFAHQARFLRLLAVHNRCGASYIAYSGTFALGTFLFLFGGAVCFPSRPPFLRSHLQLTPTLADNSFVPITTIRLVRELSTIHMPALRLPAMRASPRYVNIRWTTGKASAHQSCQDQGQHRSVRRVVQVEEHGLYREDRKLLSLGVEPTFTSTKVSGSLSRGELIKPCANMRFQ</sequence>
<name>A0AAD7THC7_9APHY</name>
<organism evidence="2 3">
    <name type="scientific">Trametes cubensis</name>
    <dbReference type="NCBI Taxonomy" id="1111947"/>
    <lineage>
        <taxon>Eukaryota</taxon>
        <taxon>Fungi</taxon>
        <taxon>Dikarya</taxon>
        <taxon>Basidiomycota</taxon>
        <taxon>Agaricomycotina</taxon>
        <taxon>Agaricomycetes</taxon>
        <taxon>Polyporales</taxon>
        <taxon>Polyporaceae</taxon>
        <taxon>Trametes</taxon>
    </lineage>
</organism>
<dbReference type="Proteomes" id="UP001215151">
    <property type="component" value="Unassembled WGS sequence"/>
</dbReference>
<feature type="transmembrane region" description="Helical" evidence="1">
    <location>
        <begin position="38"/>
        <end position="60"/>
    </location>
</feature>
<comment type="caution">
    <text evidence="2">The sequence shown here is derived from an EMBL/GenBank/DDBJ whole genome shotgun (WGS) entry which is preliminary data.</text>
</comment>
<evidence type="ECO:0000313" key="3">
    <source>
        <dbReference type="Proteomes" id="UP001215151"/>
    </source>
</evidence>
<keyword evidence="1" id="KW-1133">Transmembrane helix</keyword>
<protein>
    <submittedName>
        <fullName evidence="2">Uncharacterized protein</fullName>
    </submittedName>
</protein>
<reference evidence="2" key="1">
    <citation type="submission" date="2022-11" db="EMBL/GenBank/DDBJ databases">
        <title>Genome Sequence of Cubamyces cubensis.</title>
        <authorList>
            <person name="Buettner E."/>
        </authorList>
    </citation>
    <scope>NUCLEOTIDE SEQUENCE</scope>
    <source>
        <strain evidence="2">MPL-01</strain>
    </source>
</reference>
<accession>A0AAD7THC7</accession>